<gene>
    <name evidence="2" type="ORF">CMEL01_13518</name>
</gene>
<protein>
    <submittedName>
        <fullName evidence="2">Uncharacterized protein</fullName>
    </submittedName>
</protein>
<keyword evidence="3" id="KW-1185">Reference proteome</keyword>
<dbReference type="Proteomes" id="UP001239795">
    <property type="component" value="Unassembled WGS sequence"/>
</dbReference>
<sequence>MAKITDGTLMVDRTSSHHSSPTHHTHQENPRPSRLRCCRFPLVCVDFLLAAASTSSINYAGLQCYGNEVQSAIQ</sequence>
<dbReference type="EMBL" id="MLGG01000007">
    <property type="protein sequence ID" value="KAK1463449.1"/>
    <property type="molecule type" value="Genomic_DNA"/>
</dbReference>
<organism evidence="2 3">
    <name type="scientific">Colletotrichum melonis</name>
    <dbReference type="NCBI Taxonomy" id="1209925"/>
    <lineage>
        <taxon>Eukaryota</taxon>
        <taxon>Fungi</taxon>
        <taxon>Dikarya</taxon>
        <taxon>Ascomycota</taxon>
        <taxon>Pezizomycotina</taxon>
        <taxon>Sordariomycetes</taxon>
        <taxon>Hypocreomycetidae</taxon>
        <taxon>Glomerellales</taxon>
        <taxon>Glomerellaceae</taxon>
        <taxon>Colletotrichum</taxon>
        <taxon>Colletotrichum acutatum species complex</taxon>
    </lineage>
</organism>
<reference evidence="2 3" key="1">
    <citation type="submission" date="2016-10" db="EMBL/GenBank/DDBJ databases">
        <title>The genome sequence of Colletotrichum fioriniae PJ7.</title>
        <authorList>
            <person name="Baroncelli R."/>
        </authorList>
    </citation>
    <scope>NUCLEOTIDE SEQUENCE [LARGE SCALE GENOMIC DNA]</scope>
    <source>
        <strain evidence="2">Col 31</strain>
    </source>
</reference>
<name>A0AAI9XXU9_9PEZI</name>
<evidence type="ECO:0000313" key="2">
    <source>
        <dbReference type="EMBL" id="KAK1463449.1"/>
    </source>
</evidence>
<evidence type="ECO:0000313" key="3">
    <source>
        <dbReference type="Proteomes" id="UP001239795"/>
    </source>
</evidence>
<accession>A0AAI9XXU9</accession>
<evidence type="ECO:0000256" key="1">
    <source>
        <dbReference type="SAM" id="MobiDB-lite"/>
    </source>
</evidence>
<feature type="region of interest" description="Disordered" evidence="1">
    <location>
        <begin position="1"/>
        <end position="33"/>
    </location>
</feature>
<proteinExistence type="predicted"/>
<dbReference type="AlphaFoldDB" id="A0AAI9XXU9"/>
<comment type="caution">
    <text evidence="2">The sequence shown here is derived from an EMBL/GenBank/DDBJ whole genome shotgun (WGS) entry which is preliminary data.</text>
</comment>